<feature type="compositionally biased region" description="Pro residues" evidence="2">
    <location>
        <begin position="213"/>
        <end position="223"/>
    </location>
</feature>
<dbReference type="AlphaFoldDB" id="A0A2J8JCM2"/>
<feature type="region of interest" description="Disordered" evidence="2">
    <location>
        <begin position="352"/>
        <end position="448"/>
    </location>
</feature>
<dbReference type="EMBL" id="NBAG03000480">
    <property type="protein sequence ID" value="PNI20492.1"/>
    <property type="molecule type" value="Genomic_DNA"/>
</dbReference>
<evidence type="ECO:0000313" key="4">
    <source>
        <dbReference type="EMBL" id="PNI20492.1"/>
    </source>
</evidence>
<protein>
    <submittedName>
        <fullName evidence="4">NUTM2A isoform 1</fullName>
    </submittedName>
</protein>
<accession>A0A2J8JCM2</accession>
<dbReference type="PANTHER" id="PTHR22879:SF14">
    <property type="entry name" value="NUT FAMILY MEMBER 2A-RELATED"/>
    <property type="match status" value="1"/>
</dbReference>
<dbReference type="InterPro" id="IPR024310">
    <property type="entry name" value="NUT"/>
</dbReference>
<dbReference type="Proteomes" id="UP000236370">
    <property type="component" value="Unassembled WGS sequence"/>
</dbReference>
<evidence type="ECO:0000313" key="5">
    <source>
        <dbReference type="Proteomes" id="UP000236370"/>
    </source>
</evidence>
<reference evidence="4 5" key="1">
    <citation type="submission" date="2017-12" db="EMBL/GenBank/DDBJ databases">
        <title>High-resolution comparative analysis of great ape genomes.</title>
        <authorList>
            <person name="Pollen A."/>
            <person name="Hastie A."/>
            <person name="Hormozdiari F."/>
            <person name="Dougherty M."/>
            <person name="Liu R."/>
            <person name="Chaisson M."/>
            <person name="Hoppe E."/>
            <person name="Hill C."/>
            <person name="Pang A."/>
            <person name="Hillier L."/>
            <person name="Baker C."/>
            <person name="Armstrong J."/>
            <person name="Shendure J."/>
            <person name="Paten B."/>
            <person name="Wilson R."/>
            <person name="Chao H."/>
            <person name="Schneider V."/>
            <person name="Ventura M."/>
            <person name="Kronenberg Z."/>
            <person name="Murali S."/>
            <person name="Gordon D."/>
            <person name="Cantsilieris S."/>
            <person name="Munson K."/>
            <person name="Nelson B."/>
            <person name="Raja A."/>
            <person name="Underwood J."/>
            <person name="Diekhans M."/>
            <person name="Fiddes I."/>
            <person name="Haussler D."/>
            <person name="Eichler E."/>
        </authorList>
    </citation>
    <scope>NUCLEOTIDE SEQUENCE [LARGE SCALE GENOMIC DNA]</scope>
    <source>
        <strain evidence="4">Yerkes chimp pedigree #C0471</strain>
    </source>
</reference>
<feature type="compositionally biased region" description="Basic residues" evidence="2">
    <location>
        <begin position="411"/>
        <end position="421"/>
    </location>
</feature>
<dbReference type="Pfam" id="PF12881">
    <property type="entry name" value="NUT"/>
    <property type="match status" value="1"/>
</dbReference>
<feature type="region of interest" description="Disordered" evidence="2">
    <location>
        <begin position="465"/>
        <end position="496"/>
    </location>
</feature>
<dbReference type="InterPro" id="IPR024309">
    <property type="entry name" value="NUT_N"/>
</dbReference>
<feature type="region of interest" description="Disordered" evidence="2">
    <location>
        <begin position="563"/>
        <end position="692"/>
    </location>
</feature>
<name>A0A2J8JCM2_PANTR</name>
<gene>
    <name evidence="4" type="ORF">CK820_G0048779</name>
</gene>
<comment type="similarity">
    <text evidence="1">Belongs to the NUT family.</text>
</comment>
<feature type="domain" description="Nuclear Testis protein N-terminal" evidence="3">
    <location>
        <begin position="71"/>
        <end position="809"/>
    </location>
</feature>
<evidence type="ECO:0000256" key="1">
    <source>
        <dbReference type="ARBA" id="ARBA00010586"/>
    </source>
</evidence>
<evidence type="ECO:0000256" key="2">
    <source>
        <dbReference type="SAM" id="MobiDB-lite"/>
    </source>
</evidence>
<proteinExistence type="inferred from homology"/>
<feature type="compositionally biased region" description="Basic and acidic residues" evidence="2">
    <location>
        <begin position="472"/>
        <end position="486"/>
    </location>
</feature>
<evidence type="ECO:0000259" key="3">
    <source>
        <dbReference type="Pfam" id="PF12881"/>
    </source>
</evidence>
<dbReference type="PANTHER" id="PTHR22879">
    <property type="entry name" value="NUT FAMILY MEMBER 1"/>
    <property type="match status" value="1"/>
</dbReference>
<comment type="caution">
    <text evidence="4">The sequence shown here is derived from an EMBL/GenBank/DDBJ whole genome shotgun (WGS) entry which is preliminary data.</text>
</comment>
<feature type="region of interest" description="Disordered" evidence="2">
    <location>
        <begin position="710"/>
        <end position="812"/>
    </location>
</feature>
<organism evidence="4 5">
    <name type="scientific">Pan troglodytes</name>
    <name type="common">Chimpanzee</name>
    <dbReference type="NCBI Taxonomy" id="9598"/>
    <lineage>
        <taxon>Eukaryota</taxon>
        <taxon>Metazoa</taxon>
        <taxon>Chordata</taxon>
        <taxon>Craniata</taxon>
        <taxon>Vertebrata</taxon>
        <taxon>Euteleostomi</taxon>
        <taxon>Mammalia</taxon>
        <taxon>Eutheria</taxon>
        <taxon>Euarchontoglires</taxon>
        <taxon>Primates</taxon>
        <taxon>Haplorrhini</taxon>
        <taxon>Catarrhini</taxon>
        <taxon>Hominidae</taxon>
        <taxon>Pan</taxon>
    </lineage>
</organism>
<sequence>MENVWGPMFQKPVYFQTSLCQLDSGASGEPGHSLGLTLGFSHCGNCQTAVVSAQPEGMASNGAYPVLGPGVTVNPGTSLSVFTALPFTTPAPGPAHGPLLVTAGVPPGGPLVLSTFPSTPLVTEQDGCGPSGAGASNVFVQMRTEVGPVKAAQAQTLVLTQAPLVWQAPGALCGGVVCPPPLLLAAAPVVPVMAAQVVGGTQACEGGWSQGLPLPPPPPPAAQLPPIVSQGNAGPWPQGAHGEGSLASSQAKAPPDDSCNPRSVYENFRLWQHYKPLARRHLPQSPDTEALSCFLIPVLRSLARRKPTMTLEEGLWRAMREWQHTSNSDRMIFYEMAEKFLEFEAEEEMQIQKSQWMKGPQCLPPPATLRLEPRGPPAPEVVKQPVYLPSKAGPKAPTACLPPPRPQRPVTKARRPPPRPHQRAETKARLPPPRPQRPAETKVPEEIPPEVVQEYVDIMEELLGPSLGATGEPEKQREEGEVKQPQEEDWTPPDPGLLSYIDKLCSQKDFVTKVEAVIHPRFLEELLSPDPQMDFLALSQDLEQEEGLTLAQLAEKRLLPLKEKQHARAAPSHGTARLDSSSSKFAAGQGAERDVPDPQQGVGMETCPPQTTAWDSQGRGRAHTGMARSKDSVVLLGCQDSPGLRAARPTSPPQDHRPTCPGVGTKDALDLPGGSPVRESHGLAQGSSEEEELPSLAFLLGSQHKLLPWWLPQSPVPASGLLSPEKWGPQGTHQSPSAERRGLNLAPSPDNKAKKRPLFGSLSPAERHPTRAWAQGLWGAIPDLGAGGPSQSQKRKGDPLVSRKEKKQHCSQ</sequence>
<feature type="region of interest" description="Disordered" evidence="2">
    <location>
        <begin position="208"/>
        <end position="259"/>
    </location>
</feature>